<evidence type="ECO:0008006" key="4">
    <source>
        <dbReference type="Google" id="ProtNLM"/>
    </source>
</evidence>
<dbReference type="Proteomes" id="UP000591131">
    <property type="component" value="Unassembled WGS sequence"/>
</dbReference>
<evidence type="ECO:0000313" key="2">
    <source>
        <dbReference type="EMBL" id="KAF4668903.1"/>
    </source>
</evidence>
<reference evidence="2 3" key="1">
    <citation type="submission" date="2020-04" db="EMBL/GenBank/DDBJ databases">
        <title>Perkinsus chesapeaki whole genome sequence.</title>
        <authorList>
            <person name="Bogema D.R."/>
        </authorList>
    </citation>
    <scope>NUCLEOTIDE SEQUENCE [LARGE SCALE GENOMIC DNA]</scope>
    <source>
        <strain evidence="2">ATCC PRA-425</strain>
    </source>
</reference>
<dbReference type="PANTHER" id="PTHR37471:SF1">
    <property type="entry name" value="AB HYDROLASE-1 DOMAIN-CONTAINING PROTEIN"/>
    <property type="match status" value="1"/>
</dbReference>
<protein>
    <recommendedName>
        <fullName evidence="4">AB hydrolase-1 domain-containing protein</fullName>
    </recommendedName>
</protein>
<evidence type="ECO:0000256" key="1">
    <source>
        <dbReference type="SAM" id="MobiDB-lite"/>
    </source>
</evidence>
<name>A0A7J6MBB2_PERCH</name>
<dbReference type="AlphaFoldDB" id="A0A7J6MBB2"/>
<accession>A0A7J6MBB2</accession>
<evidence type="ECO:0000313" key="3">
    <source>
        <dbReference type="Proteomes" id="UP000591131"/>
    </source>
</evidence>
<comment type="caution">
    <text evidence="2">The sequence shown here is derived from an EMBL/GenBank/DDBJ whole genome shotgun (WGS) entry which is preliminary data.</text>
</comment>
<dbReference type="SUPFAM" id="SSF53474">
    <property type="entry name" value="alpha/beta-Hydrolases"/>
    <property type="match status" value="1"/>
</dbReference>
<keyword evidence="3" id="KW-1185">Reference proteome</keyword>
<dbReference type="EMBL" id="JAAPAO010000181">
    <property type="protein sequence ID" value="KAF4668903.1"/>
    <property type="molecule type" value="Genomic_DNA"/>
</dbReference>
<dbReference type="Gene3D" id="3.40.50.1820">
    <property type="entry name" value="alpha/beta hydrolase"/>
    <property type="match status" value="1"/>
</dbReference>
<sequence>MIHAPHESLSFRESEKRVKVFTDSRMGACLVEDSSPSMQATCPGNSTVELVKFWFFISVSCTLQPQIHAAVHPDDTEVGFDGATRELIHSVDRVEHRGLHGLNRSAQNLLNKGARRFGSRFTSSENLVRIWDSEQARKKRHGRLLGVPSTSDAARFLQASLPVTPQPQRRGSASLMVRVQSWISTISDNGQDEDSSDIKESSEEIAVKVRALQRAEISSWFNGAPVEALKRGNVRMWISEYFFEGYEVEQLTPLEREEMEIMVDYMEKWAHAQWEDGFNKDVKVFRLTKDPLPSLHRPAICYAMTHVAIPALTTLAMTAPVLGMGFSKYRAGSMEYFFRSGVGCSDDLNMDQRKTPIVVCHGIGLGLLPYIPVVHEIARIFPDRDIFCVDMPHEFFLRIIAGGHRYVLPWPENAKICRARLCLEREEEASKFDGPTRSLWERLRTIHGSLVATSIACRPFVNLPSAREMSACVIDMLRAWRYTHCHVIGHSFGCITSRWILAYQPSIVRSLSLVDPVNFLLVKSDLLHNALKIDHSDPFGALATYFSLRELYTVHTFCRNFFWEENILWPEDLRNVPTHITLGGNDFIAPAHSTRNLLGVEKLERTEIAESNRELPDARFAPLSVYWIPEGVHGEILFYASSRRDVLSRAEQLIRSSDDRPWIPKALASPSGGAQTGVEHDVR</sequence>
<gene>
    <name evidence="2" type="ORF">FOL47_002809</name>
</gene>
<proteinExistence type="predicted"/>
<dbReference type="InterPro" id="IPR029058">
    <property type="entry name" value="AB_hydrolase_fold"/>
</dbReference>
<feature type="region of interest" description="Disordered" evidence="1">
    <location>
        <begin position="664"/>
        <end position="683"/>
    </location>
</feature>
<dbReference type="PANTHER" id="PTHR37471">
    <property type="entry name" value="UNNAMED PRODUCT"/>
    <property type="match status" value="1"/>
</dbReference>
<organism evidence="2 3">
    <name type="scientific">Perkinsus chesapeaki</name>
    <name type="common">Clam parasite</name>
    <name type="synonym">Perkinsus andrewsi</name>
    <dbReference type="NCBI Taxonomy" id="330153"/>
    <lineage>
        <taxon>Eukaryota</taxon>
        <taxon>Sar</taxon>
        <taxon>Alveolata</taxon>
        <taxon>Perkinsozoa</taxon>
        <taxon>Perkinsea</taxon>
        <taxon>Perkinsida</taxon>
        <taxon>Perkinsidae</taxon>
        <taxon>Perkinsus</taxon>
    </lineage>
</organism>
<dbReference type="OrthoDB" id="6431331at2759"/>